<gene>
    <name evidence="1" type="ORF">RESH_01469</name>
</gene>
<reference evidence="1 2" key="1">
    <citation type="journal article" date="2013" name="Mar. Genomics">
        <title>Expression of sulfatases in Rhodopirellula baltica and the diversity of sulfatases in the genus Rhodopirellula.</title>
        <authorList>
            <person name="Wegner C.E."/>
            <person name="Richter-Heitmann T."/>
            <person name="Klindworth A."/>
            <person name="Klockow C."/>
            <person name="Richter M."/>
            <person name="Achstetter T."/>
            <person name="Glockner F.O."/>
            <person name="Harder J."/>
        </authorList>
    </citation>
    <scope>NUCLEOTIDE SEQUENCE [LARGE SCALE GENOMIC DNA]</scope>
    <source>
        <strain evidence="1 2">SH398</strain>
    </source>
</reference>
<dbReference type="AlphaFoldDB" id="M5S902"/>
<dbReference type="EMBL" id="ANOF01000053">
    <property type="protein sequence ID" value="EMI27956.1"/>
    <property type="molecule type" value="Genomic_DNA"/>
</dbReference>
<accession>M5S902</accession>
<dbReference type="Proteomes" id="UP000011996">
    <property type="component" value="Unassembled WGS sequence"/>
</dbReference>
<evidence type="ECO:0000313" key="1">
    <source>
        <dbReference type="EMBL" id="EMI27956.1"/>
    </source>
</evidence>
<protein>
    <submittedName>
        <fullName evidence="1">Uncharacterized protein</fullName>
    </submittedName>
</protein>
<proteinExistence type="predicted"/>
<organism evidence="1 2">
    <name type="scientific">Rhodopirellula europaea SH398</name>
    <dbReference type="NCBI Taxonomy" id="1263868"/>
    <lineage>
        <taxon>Bacteria</taxon>
        <taxon>Pseudomonadati</taxon>
        <taxon>Planctomycetota</taxon>
        <taxon>Planctomycetia</taxon>
        <taxon>Pirellulales</taxon>
        <taxon>Pirellulaceae</taxon>
        <taxon>Rhodopirellula</taxon>
    </lineage>
</organism>
<name>M5S902_9BACT</name>
<comment type="caution">
    <text evidence="1">The sequence shown here is derived from an EMBL/GenBank/DDBJ whole genome shotgun (WGS) entry which is preliminary data.</text>
</comment>
<evidence type="ECO:0000313" key="2">
    <source>
        <dbReference type="Proteomes" id="UP000011996"/>
    </source>
</evidence>
<dbReference type="PATRIC" id="fig|1263868.3.peg.1577"/>
<sequence length="150" mass="16348">MFVASAGCQRDTSFLPGEFDSVTIYSLECDFDNSSLPADAELFHGNLVLGKTEVSKEMGEKVVAAIRADIAKGSTINNCFWPHHAIRVMAGGKELDILICYKCRGFERTKNGKLVTTSFPMDVQSRQTLNAILQSNGIELSPAATEELAK</sequence>